<dbReference type="AlphaFoldDB" id="A0A381VX72"/>
<organism evidence="1">
    <name type="scientific">marine metagenome</name>
    <dbReference type="NCBI Taxonomy" id="408172"/>
    <lineage>
        <taxon>unclassified sequences</taxon>
        <taxon>metagenomes</taxon>
        <taxon>ecological metagenomes</taxon>
    </lineage>
</organism>
<dbReference type="InterPro" id="IPR013783">
    <property type="entry name" value="Ig-like_fold"/>
</dbReference>
<dbReference type="NCBIfam" id="NF045500">
    <property type="entry name" value="Omp28_seleno"/>
    <property type="match status" value="1"/>
</dbReference>
<name>A0A381VX72_9ZZZZ</name>
<reference evidence="1" key="1">
    <citation type="submission" date="2018-05" db="EMBL/GenBank/DDBJ databases">
        <authorList>
            <person name="Lanie J.A."/>
            <person name="Ng W.-L."/>
            <person name="Kazmierczak K.M."/>
            <person name="Andrzejewski T.M."/>
            <person name="Davidsen T.M."/>
            <person name="Wayne K.J."/>
            <person name="Tettelin H."/>
            <person name="Glass J.I."/>
            <person name="Rusch D."/>
            <person name="Podicherti R."/>
            <person name="Tsui H.-C.T."/>
            <person name="Winkler M.E."/>
        </authorList>
    </citation>
    <scope>NUCLEOTIDE SEQUENCE</scope>
</reference>
<sequence>MYIIEWHSPNYTPDDSDFCLETEYSIRAAMYNVSGIPHTEWNGVHSQIGGSSNGNWESLYPTYLGLYETYIANQTPYSIGIGGAYEPGDTEVSYDVELLLDPGMDTTVDNTNMYLELFVSEDNIYSYWGTIDQYHDARYVARKYITKSDNTKLPISITSAGESETFSGTFQLSDAWDSSNVYLTAIVQNLESYEVFQALSQNINNLDPDPDGDGFDHVYDNCPNIYNPDQLDVDGDGIGWVCDPCNDLAFVLGNVNGDASGDAYIPIIDVADVLAFSDLLNGTGLPPNECQQVDLLEDGTINDWDLFVLVDLVMAGGN</sequence>
<evidence type="ECO:0008006" key="2">
    <source>
        <dbReference type="Google" id="ProtNLM"/>
    </source>
</evidence>
<dbReference type="InterPro" id="IPR028974">
    <property type="entry name" value="TSP_type-3_rpt"/>
</dbReference>
<proteinExistence type="predicted"/>
<dbReference type="SUPFAM" id="SSF103647">
    <property type="entry name" value="TSP type-3 repeat"/>
    <property type="match status" value="1"/>
</dbReference>
<gene>
    <name evidence="1" type="ORF">METZ01_LOCUS97764</name>
</gene>
<dbReference type="Gene3D" id="2.60.40.10">
    <property type="entry name" value="Immunoglobulins"/>
    <property type="match status" value="1"/>
</dbReference>
<dbReference type="GO" id="GO:0005509">
    <property type="term" value="F:calcium ion binding"/>
    <property type="evidence" value="ECO:0007669"/>
    <property type="project" value="InterPro"/>
</dbReference>
<dbReference type="EMBL" id="UINC01010062">
    <property type="protein sequence ID" value="SVA44910.1"/>
    <property type="molecule type" value="Genomic_DNA"/>
</dbReference>
<protein>
    <recommendedName>
        <fullName evidence="2">Dockerin domain-containing protein</fullName>
    </recommendedName>
</protein>
<evidence type="ECO:0000313" key="1">
    <source>
        <dbReference type="EMBL" id="SVA44910.1"/>
    </source>
</evidence>
<accession>A0A381VX72</accession>